<sequence length="280" mass="30701">MNEQAIMQIVDDVIAELLPKKQAALRHNEIPIGISARHIHLKQEHVEHLFGKGATLTVQKWLTQPGQFAANETLQMVGPKGSVTNVRVLGPARMLTQVEISHTDAVALGIQPPLRESGEIQGSASCTLVGPKGSLVLQEGVIIAQAHIHMSPTDAQHFGIQNGQYVSVRVRSPRPITFEQVKIRVADHYQLEMHIDTDEANAGLIQQGVTGTLITDKIEEKSLDKRPSTAIEINKKIITENDLSLYQGRTVVIPKNARLTALATETVTKLGIELQFHEKG</sequence>
<evidence type="ECO:0000256" key="5">
    <source>
        <dbReference type="ARBA" id="ARBA00022679"/>
    </source>
</evidence>
<gene>
    <name evidence="13" type="ORF">U6C28_15305</name>
</gene>
<evidence type="ECO:0000256" key="8">
    <source>
        <dbReference type="ARBA" id="ARBA00023315"/>
    </source>
</evidence>
<dbReference type="Pfam" id="PF06130">
    <property type="entry name" value="PTAC"/>
    <property type="match status" value="1"/>
</dbReference>
<dbReference type="EMBL" id="JAXUIA010000012">
    <property type="protein sequence ID" value="MEA0977676.1"/>
    <property type="molecule type" value="Genomic_DNA"/>
</dbReference>
<protein>
    <recommendedName>
        <fullName evidence="4">Phosphate propanoyltransferase</fullName>
        <ecNumber evidence="3">2.3.1.222</ecNumber>
    </recommendedName>
    <alternativeName>
        <fullName evidence="10">Phosphate acyltransferase PduL</fullName>
    </alternativeName>
    <alternativeName>
        <fullName evidence="9">Phosphotransacylase PduL</fullName>
    </alternativeName>
    <alternativeName>
        <fullName evidence="11">Propanediol utilization protein PduL</fullName>
    </alternativeName>
</protein>
<keyword evidence="14" id="KW-1185">Reference proteome</keyword>
<evidence type="ECO:0000256" key="6">
    <source>
        <dbReference type="ARBA" id="ARBA00022723"/>
    </source>
</evidence>
<dbReference type="RefSeq" id="WP_313471422.1">
    <property type="nucleotide sequence ID" value="NZ_JAXLNX010000012.1"/>
</dbReference>
<comment type="catalytic activity">
    <reaction evidence="12">
        <text>propanoyl-CoA + phosphate = propanoyl phosphate + CoA</text>
        <dbReference type="Rhea" id="RHEA:28046"/>
        <dbReference type="ChEBI" id="CHEBI:43474"/>
        <dbReference type="ChEBI" id="CHEBI:57287"/>
        <dbReference type="ChEBI" id="CHEBI:57392"/>
        <dbReference type="ChEBI" id="CHEBI:58933"/>
        <dbReference type="EC" id="2.3.1.222"/>
    </reaction>
</comment>
<keyword evidence="7" id="KW-0862">Zinc</keyword>
<evidence type="ECO:0000256" key="1">
    <source>
        <dbReference type="ARBA" id="ARBA00001947"/>
    </source>
</evidence>
<dbReference type="NCBIfam" id="NF011652">
    <property type="entry name" value="PRK15070.1"/>
    <property type="match status" value="1"/>
</dbReference>
<evidence type="ECO:0000313" key="14">
    <source>
        <dbReference type="Proteomes" id="UP001289615"/>
    </source>
</evidence>
<keyword evidence="5" id="KW-0808">Transferase</keyword>
<dbReference type="PANTHER" id="PTHR39453">
    <property type="entry name" value="PHOSPHATE PROPANOYLTRANSFERASE"/>
    <property type="match status" value="1"/>
</dbReference>
<evidence type="ECO:0000256" key="10">
    <source>
        <dbReference type="ARBA" id="ARBA00030939"/>
    </source>
</evidence>
<accession>A0ABU5NNS3</accession>
<evidence type="ECO:0000256" key="12">
    <source>
        <dbReference type="ARBA" id="ARBA00047589"/>
    </source>
</evidence>
<name>A0ABU5NNS3_9BACI</name>
<comment type="caution">
    <text evidence="13">The sequence shown here is derived from an EMBL/GenBank/DDBJ whole genome shotgun (WGS) entry which is preliminary data.</text>
</comment>
<evidence type="ECO:0000256" key="2">
    <source>
        <dbReference type="ARBA" id="ARBA00007342"/>
    </source>
</evidence>
<comment type="similarity">
    <text evidence="2">Belongs to the PduL family.</text>
</comment>
<evidence type="ECO:0000256" key="7">
    <source>
        <dbReference type="ARBA" id="ARBA00022833"/>
    </source>
</evidence>
<keyword evidence="6" id="KW-0479">Metal-binding</keyword>
<proteinExistence type="inferred from homology"/>
<dbReference type="Proteomes" id="UP001289615">
    <property type="component" value="Unassembled WGS sequence"/>
</dbReference>
<evidence type="ECO:0000256" key="3">
    <source>
        <dbReference type="ARBA" id="ARBA00012206"/>
    </source>
</evidence>
<dbReference type="EC" id="2.3.1.222" evidence="3"/>
<dbReference type="InterPro" id="IPR008300">
    <property type="entry name" value="PTAC"/>
</dbReference>
<keyword evidence="8" id="KW-0012">Acyltransferase</keyword>
<evidence type="ECO:0000256" key="4">
    <source>
        <dbReference type="ARBA" id="ARBA00020837"/>
    </source>
</evidence>
<reference evidence="13 14" key="1">
    <citation type="submission" date="2023-12" db="EMBL/GenBank/DDBJ databases">
        <title>Genome comparison identifies genes involved in endophytic behavior of Lysinibacillus irui and provides insights into its role as a plant-growth promoting bacterium.</title>
        <authorList>
            <person name="Hilario S."/>
            <person name="Matos I."/>
            <person name="Goncalves M.F.M."/>
            <person name="Pardo C.A."/>
            <person name="Santos M.J."/>
        </authorList>
    </citation>
    <scope>NUCLEOTIDE SEQUENCE [LARGE SCALE GENOMIC DNA]</scope>
    <source>
        <strain evidence="13 14">B3</strain>
    </source>
</reference>
<dbReference type="PANTHER" id="PTHR39453:SF1">
    <property type="entry name" value="PHOSPHATE PROPANOYLTRANSFERASE"/>
    <property type="match status" value="1"/>
</dbReference>
<comment type="cofactor">
    <cofactor evidence="1">
        <name>Zn(2+)</name>
        <dbReference type="ChEBI" id="CHEBI:29105"/>
    </cofactor>
</comment>
<evidence type="ECO:0000256" key="9">
    <source>
        <dbReference type="ARBA" id="ARBA00030044"/>
    </source>
</evidence>
<evidence type="ECO:0000256" key="11">
    <source>
        <dbReference type="ARBA" id="ARBA00033077"/>
    </source>
</evidence>
<organism evidence="13 14">
    <name type="scientific">Lysinibacillus irui</name>
    <dbReference type="NCBI Taxonomy" id="2998077"/>
    <lineage>
        <taxon>Bacteria</taxon>
        <taxon>Bacillati</taxon>
        <taxon>Bacillota</taxon>
        <taxon>Bacilli</taxon>
        <taxon>Bacillales</taxon>
        <taxon>Bacillaceae</taxon>
        <taxon>Lysinibacillus</taxon>
    </lineage>
</organism>
<evidence type="ECO:0000313" key="13">
    <source>
        <dbReference type="EMBL" id="MEA0977676.1"/>
    </source>
</evidence>